<dbReference type="Proteomes" id="UP000002316">
    <property type="component" value="Chromosome 5"/>
</dbReference>
<dbReference type="KEGG" id="tbg:TbgDal_V3870"/>
<keyword evidence="1" id="KW-0812">Transmembrane</keyword>
<reference evidence="3" key="1">
    <citation type="journal article" date="2010" name="PLoS Negl. Trop. Dis.">
        <title>The genome sequence of Trypanosoma brucei gambiense, causative agent of chronic human african trypanosomiasis.</title>
        <authorList>
            <person name="Jackson A.P."/>
            <person name="Sanders M."/>
            <person name="Berry A."/>
            <person name="McQuillan J."/>
            <person name="Aslett M.A."/>
            <person name="Quail M.A."/>
            <person name="Chukualim B."/>
            <person name="Capewell P."/>
            <person name="MacLeod A."/>
            <person name="Melville S.E."/>
            <person name="Gibson W."/>
            <person name="Barry J.D."/>
            <person name="Berriman M."/>
            <person name="Hertz-Fowler C."/>
        </authorList>
    </citation>
    <scope>NUCLEOTIDE SEQUENCE [LARGE SCALE GENOMIC DNA]</scope>
    <source>
        <strain evidence="3">MHOM/CI/86/DAL972</strain>
    </source>
</reference>
<evidence type="ECO:0000256" key="1">
    <source>
        <dbReference type="SAM" id="Phobius"/>
    </source>
</evidence>
<dbReference type="GeneID" id="23861389"/>
<feature type="transmembrane region" description="Helical" evidence="1">
    <location>
        <begin position="54"/>
        <end position="72"/>
    </location>
</feature>
<protein>
    <submittedName>
        <fullName evidence="2">Uncharacterized protein</fullName>
    </submittedName>
</protein>
<sequence>MNVIYRAFLPRRRHPIPLRGVILVICILRIPELCLSRSIFISHSPSGESPSQRGWFVASPFYAALPLCFVFGNMADGCSRIYNAPGLVLGPLIFEFGGVGV</sequence>
<evidence type="ECO:0000313" key="3">
    <source>
        <dbReference type="Proteomes" id="UP000002316"/>
    </source>
</evidence>
<gene>
    <name evidence="2" type="ORF">TbgDal_V3870</name>
</gene>
<organism evidence="2 3">
    <name type="scientific">Trypanosoma brucei gambiense (strain MHOM/CI/86/DAL972)</name>
    <dbReference type="NCBI Taxonomy" id="679716"/>
    <lineage>
        <taxon>Eukaryota</taxon>
        <taxon>Discoba</taxon>
        <taxon>Euglenozoa</taxon>
        <taxon>Kinetoplastea</taxon>
        <taxon>Metakinetoplastina</taxon>
        <taxon>Trypanosomatida</taxon>
        <taxon>Trypanosomatidae</taxon>
        <taxon>Trypanosoma</taxon>
    </lineage>
</organism>
<dbReference type="RefSeq" id="XP_011773536.1">
    <property type="nucleotide sequence ID" value="XM_011775234.1"/>
</dbReference>
<keyword evidence="1" id="KW-0472">Membrane</keyword>
<accession>C9ZPC1</accession>
<keyword evidence="1" id="KW-1133">Transmembrane helix</keyword>
<evidence type="ECO:0000313" key="2">
    <source>
        <dbReference type="EMBL" id="CBH11249.1"/>
    </source>
</evidence>
<dbReference type="EMBL" id="FN554968">
    <property type="protein sequence ID" value="CBH11249.1"/>
    <property type="molecule type" value="Genomic_DNA"/>
</dbReference>
<proteinExistence type="predicted"/>
<feature type="transmembrane region" description="Helical" evidence="1">
    <location>
        <begin position="21"/>
        <end position="42"/>
    </location>
</feature>
<name>C9ZPC1_TRYB9</name>
<dbReference type="AlphaFoldDB" id="C9ZPC1"/>